<organism evidence="1 2">
    <name type="scientific">Vitis vinifera</name>
    <name type="common">Grape</name>
    <dbReference type="NCBI Taxonomy" id="29760"/>
    <lineage>
        <taxon>Eukaryota</taxon>
        <taxon>Viridiplantae</taxon>
        <taxon>Streptophyta</taxon>
        <taxon>Embryophyta</taxon>
        <taxon>Tracheophyta</taxon>
        <taxon>Spermatophyta</taxon>
        <taxon>Magnoliopsida</taxon>
        <taxon>eudicotyledons</taxon>
        <taxon>Gunneridae</taxon>
        <taxon>Pentapetalae</taxon>
        <taxon>rosids</taxon>
        <taxon>Vitales</taxon>
        <taxon>Vitaceae</taxon>
        <taxon>Viteae</taxon>
        <taxon>Vitis</taxon>
    </lineage>
</organism>
<comment type="caution">
    <text evidence="1">The sequence shown here is derived from an EMBL/GenBank/DDBJ whole genome shotgun (WGS) entry which is preliminary data.</text>
</comment>
<protein>
    <submittedName>
        <fullName evidence="1">Polyadenylate-binding protein-interacting protein 8</fullName>
    </submittedName>
</protein>
<gene>
    <name evidence="1" type="primary">CID8</name>
    <name evidence="1" type="ORF">CK203_041585</name>
</gene>
<sequence>MGENPYLASTSKERMGSSEQMVQWVLPTTIKEMLLRWNGSFVGKRGRVFGEQVLCVSFGRKERLSGRAFRAQREDSIRRTVYVSDIDQHVTEERLAALFSSCGQVSYCVCFIVNLTLEVAFAYPVALGNDT</sequence>
<dbReference type="InterPro" id="IPR035979">
    <property type="entry name" value="RBD_domain_sf"/>
</dbReference>
<evidence type="ECO:0000313" key="2">
    <source>
        <dbReference type="Proteomes" id="UP000288805"/>
    </source>
</evidence>
<reference evidence="1 2" key="1">
    <citation type="journal article" date="2018" name="PLoS Genet.">
        <title>Population sequencing reveals clonal diversity and ancestral inbreeding in the grapevine cultivar Chardonnay.</title>
        <authorList>
            <person name="Roach M.J."/>
            <person name="Johnson D.L."/>
            <person name="Bohlmann J."/>
            <person name="van Vuuren H.J."/>
            <person name="Jones S.J."/>
            <person name="Pretorius I.S."/>
            <person name="Schmidt S.A."/>
            <person name="Borneman A.R."/>
        </authorList>
    </citation>
    <scope>NUCLEOTIDE SEQUENCE [LARGE SCALE GENOMIC DNA]</scope>
    <source>
        <strain evidence="2">cv. Chardonnay</strain>
        <tissue evidence="1">Leaf</tissue>
    </source>
</reference>
<dbReference type="AlphaFoldDB" id="A0A438I7I9"/>
<dbReference type="GO" id="GO:0003676">
    <property type="term" value="F:nucleic acid binding"/>
    <property type="evidence" value="ECO:0007669"/>
    <property type="project" value="InterPro"/>
</dbReference>
<dbReference type="InterPro" id="IPR012677">
    <property type="entry name" value="Nucleotide-bd_a/b_plait_sf"/>
</dbReference>
<name>A0A438I7I9_VITVI</name>
<evidence type="ECO:0000313" key="1">
    <source>
        <dbReference type="EMBL" id="RVW92670.1"/>
    </source>
</evidence>
<dbReference type="Proteomes" id="UP000288805">
    <property type="component" value="Unassembled WGS sequence"/>
</dbReference>
<dbReference type="EMBL" id="QGNW01000135">
    <property type="protein sequence ID" value="RVW92670.1"/>
    <property type="molecule type" value="Genomic_DNA"/>
</dbReference>
<dbReference type="Gene3D" id="3.30.70.330">
    <property type="match status" value="1"/>
</dbReference>
<dbReference type="SUPFAM" id="SSF54928">
    <property type="entry name" value="RNA-binding domain, RBD"/>
    <property type="match status" value="1"/>
</dbReference>
<dbReference type="PANTHER" id="PTHR32343">
    <property type="entry name" value="SERINE/ARGININE-RICH SPLICING FACTOR"/>
    <property type="match status" value="1"/>
</dbReference>
<accession>A0A438I7I9</accession>
<proteinExistence type="predicted"/>
<dbReference type="PANTHER" id="PTHR32343:SF22">
    <property type="entry name" value="LD29830P"/>
    <property type="match status" value="1"/>
</dbReference>